<dbReference type="PANTHER" id="PTHR33710:SF71">
    <property type="entry name" value="ENDONUCLEASE_EXONUCLEASE_PHOSPHATASE DOMAIN-CONTAINING PROTEIN"/>
    <property type="match status" value="1"/>
</dbReference>
<organism evidence="2 3">
    <name type="scientific">Senna tora</name>
    <dbReference type="NCBI Taxonomy" id="362788"/>
    <lineage>
        <taxon>Eukaryota</taxon>
        <taxon>Viridiplantae</taxon>
        <taxon>Streptophyta</taxon>
        <taxon>Embryophyta</taxon>
        <taxon>Tracheophyta</taxon>
        <taxon>Spermatophyta</taxon>
        <taxon>Magnoliopsida</taxon>
        <taxon>eudicotyledons</taxon>
        <taxon>Gunneridae</taxon>
        <taxon>Pentapetalae</taxon>
        <taxon>rosids</taxon>
        <taxon>fabids</taxon>
        <taxon>Fabales</taxon>
        <taxon>Fabaceae</taxon>
        <taxon>Caesalpinioideae</taxon>
        <taxon>Cassia clade</taxon>
        <taxon>Senna</taxon>
    </lineage>
</organism>
<evidence type="ECO:0000256" key="1">
    <source>
        <dbReference type="SAM" id="MobiDB-lite"/>
    </source>
</evidence>
<dbReference type="AlphaFoldDB" id="A0A834SJ10"/>
<evidence type="ECO:0000313" key="2">
    <source>
        <dbReference type="EMBL" id="KAF7801767.1"/>
    </source>
</evidence>
<feature type="compositionally biased region" description="Basic and acidic residues" evidence="1">
    <location>
        <begin position="92"/>
        <end position="124"/>
    </location>
</feature>
<comment type="caution">
    <text evidence="2">The sequence shown here is derived from an EMBL/GenBank/DDBJ whole genome shotgun (WGS) entry which is preliminary data.</text>
</comment>
<feature type="compositionally biased region" description="Polar residues" evidence="1">
    <location>
        <begin position="128"/>
        <end position="141"/>
    </location>
</feature>
<gene>
    <name evidence="2" type="ORF">G2W53_040878</name>
</gene>
<accession>A0A834SJ10</accession>
<feature type="compositionally biased region" description="Basic and acidic residues" evidence="1">
    <location>
        <begin position="1"/>
        <end position="15"/>
    </location>
</feature>
<dbReference type="PANTHER" id="PTHR33710">
    <property type="entry name" value="BNAC02G09200D PROTEIN"/>
    <property type="match status" value="1"/>
</dbReference>
<dbReference type="InterPro" id="IPR036691">
    <property type="entry name" value="Endo/exonu/phosph_ase_sf"/>
</dbReference>
<dbReference type="EMBL" id="JAAIUW010000013">
    <property type="protein sequence ID" value="KAF7801767.1"/>
    <property type="molecule type" value="Genomic_DNA"/>
</dbReference>
<reference evidence="2" key="1">
    <citation type="submission" date="2020-09" db="EMBL/GenBank/DDBJ databases">
        <title>Genome-Enabled Discovery of Anthraquinone Biosynthesis in Senna tora.</title>
        <authorList>
            <person name="Kang S.-H."/>
            <person name="Pandey R.P."/>
            <person name="Lee C.-M."/>
            <person name="Sim J.-S."/>
            <person name="Jeong J.-T."/>
            <person name="Choi B.-S."/>
            <person name="Jung M."/>
            <person name="Ginzburg D."/>
            <person name="Zhao K."/>
            <person name="Won S.Y."/>
            <person name="Oh T.-J."/>
            <person name="Yu Y."/>
            <person name="Kim N.-H."/>
            <person name="Lee O.R."/>
            <person name="Lee T.-H."/>
            <person name="Bashyal P."/>
            <person name="Kim T.-S."/>
            <person name="Lee W.-H."/>
            <person name="Kawkins C."/>
            <person name="Kim C.-K."/>
            <person name="Kim J.S."/>
            <person name="Ahn B.O."/>
            <person name="Rhee S.Y."/>
            <person name="Sohng J.K."/>
        </authorList>
    </citation>
    <scope>NUCLEOTIDE SEQUENCE</scope>
    <source>
        <tissue evidence="2">Leaf</tissue>
    </source>
</reference>
<evidence type="ECO:0000313" key="3">
    <source>
        <dbReference type="Proteomes" id="UP000634136"/>
    </source>
</evidence>
<dbReference type="Gene3D" id="3.60.10.10">
    <property type="entry name" value="Endonuclease/exonuclease/phosphatase"/>
    <property type="match status" value="1"/>
</dbReference>
<proteinExistence type="predicted"/>
<feature type="region of interest" description="Disordered" evidence="1">
    <location>
        <begin position="1"/>
        <end position="147"/>
    </location>
</feature>
<name>A0A834SJ10_9FABA</name>
<feature type="compositionally biased region" description="Basic and acidic residues" evidence="1">
    <location>
        <begin position="41"/>
        <end position="57"/>
    </location>
</feature>
<sequence length="273" mass="30534">MREKNGEANPEENKNEGVPQFGAWMTVTKPTRKRNPMFEAVGRKETSSKDPNIDHMDIGTPVKNKSGSDEQKEKNASEEQVDEMVIGTPIKQPEKVPQEQKSEEESTKESKRPNPKEKPPDNGKKKSPVNQAKSSNKSSIKGSRKEGAAGRKFAHAFKDLKASHKPDMVFLFETRCSGLKVANTIKNLGFTNQEICEARGYAGGDFNEIAAISEQRGGSTPNVQRCNNFQQWIHRCNLIDLKPVGPFFTWEGPKREGQGKLYKRLDRALCSDS</sequence>
<dbReference type="Proteomes" id="UP000634136">
    <property type="component" value="Unassembled WGS sequence"/>
</dbReference>
<keyword evidence="3" id="KW-1185">Reference proteome</keyword>
<feature type="compositionally biased region" description="Basic and acidic residues" evidence="1">
    <location>
        <begin position="66"/>
        <end position="77"/>
    </location>
</feature>
<protein>
    <submittedName>
        <fullName evidence="2">Ribonuclease H</fullName>
    </submittedName>
</protein>
<dbReference type="SUPFAM" id="SSF56219">
    <property type="entry name" value="DNase I-like"/>
    <property type="match status" value="1"/>
</dbReference>